<dbReference type="GO" id="GO:0004813">
    <property type="term" value="F:alanine-tRNA ligase activity"/>
    <property type="evidence" value="ECO:0007669"/>
    <property type="project" value="UniProtKB-EC"/>
</dbReference>
<dbReference type="GO" id="GO:0002161">
    <property type="term" value="F:aminoacyl-tRNA deacylase activity"/>
    <property type="evidence" value="ECO:0007669"/>
    <property type="project" value="TreeGrafter"/>
</dbReference>
<comment type="caution">
    <text evidence="11">The sequence shown here is derived from an EMBL/GenBank/DDBJ whole genome shotgun (WGS) entry which is preliminary data.</text>
</comment>
<dbReference type="Pfam" id="PF07973">
    <property type="entry name" value="tRNA_SAD"/>
    <property type="match status" value="1"/>
</dbReference>
<name>X1PT43_9ZZZZ</name>
<evidence type="ECO:0000259" key="10">
    <source>
        <dbReference type="PROSITE" id="PS50860"/>
    </source>
</evidence>
<keyword evidence="9" id="KW-0030">Aminoacyl-tRNA synthetase</keyword>
<keyword evidence="4" id="KW-0436">Ligase</keyword>
<gene>
    <name evidence="11" type="ORF">S06H3_43706</name>
</gene>
<protein>
    <recommendedName>
        <fullName evidence="2">alanine--tRNA ligase</fullName>
        <ecNumber evidence="2">6.1.1.7</ecNumber>
    </recommendedName>
</protein>
<evidence type="ECO:0000256" key="2">
    <source>
        <dbReference type="ARBA" id="ARBA00013168"/>
    </source>
</evidence>
<keyword evidence="3" id="KW-0820">tRNA-binding</keyword>
<evidence type="ECO:0000256" key="3">
    <source>
        <dbReference type="ARBA" id="ARBA00022555"/>
    </source>
</evidence>
<evidence type="ECO:0000256" key="4">
    <source>
        <dbReference type="ARBA" id="ARBA00022598"/>
    </source>
</evidence>
<dbReference type="PANTHER" id="PTHR11777:SF9">
    <property type="entry name" value="ALANINE--TRNA LIGASE, CYTOPLASMIC"/>
    <property type="match status" value="1"/>
</dbReference>
<comment type="similarity">
    <text evidence="1">Belongs to the class-II aminoacyl-tRNA synthetase family.</text>
</comment>
<organism evidence="11">
    <name type="scientific">marine sediment metagenome</name>
    <dbReference type="NCBI Taxonomy" id="412755"/>
    <lineage>
        <taxon>unclassified sequences</taxon>
        <taxon>metagenomes</taxon>
        <taxon>ecological metagenomes</taxon>
    </lineage>
</organism>
<feature type="non-terminal residue" evidence="11">
    <location>
        <position position="1"/>
    </location>
</feature>
<dbReference type="FunFam" id="3.30.980.10:FF:000004">
    <property type="entry name" value="Alanine--tRNA ligase, cytoplasmic"/>
    <property type="match status" value="1"/>
</dbReference>
<keyword evidence="7" id="KW-0694">RNA-binding</keyword>
<evidence type="ECO:0000256" key="1">
    <source>
        <dbReference type="ARBA" id="ARBA00008226"/>
    </source>
</evidence>
<dbReference type="Gene3D" id="3.30.980.10">
    <property type="entry name" value="Threonyl-trna Synthetase, Chain A, domain 2"/>
    <property type="match status" value="1"/>
</dbReference>
<evidence type="ECO:0000313" key="11">
    <source>
        <dbReference type="EMBL" id="GAI34029.1"/>
    </source>
</evidence>
<dbReference type="InterPro" id="IPR018163">
    <property type="entry name" value="Thr/Ala-tRNA-synth_IIc_edit"/>
</dbReference>
<dbReference type="AlphaFoldDB" id="X1PT43"/>
<keyword evidence="6" id="KW-0067">ATP-binding</keyword>
<sequence length="233" mass="25339">LTAMTENEIQAVNHIVNEKVRHNLSVYSEDEPYKKAIDEGAIALFDEKYGDKVRVMKIGKPFVSAELCGGTHVNSTGEIGFFHIIGESSIGAGLRRIEAVTGRGAGAFVERSFSEWQEIAQSVGASLENVGEKVSSTASALDMERRRRQAIESELSKKIAESLLGQAEVVNGVTVLAARVPPSRLEALREMSDLLRERLKSAVVVLGTVYEDKPAFLAAVTPDYGSHSTDYVK</sequence>
<evidence type="ECO:0000256" key="9">
    <source>
        <dbReference type="ARBA" id="ARBA00023146"/>
    </source>
</evidence>
<keyword evidence="5" id="KW-0547">Nucleotide-binding</keyword>
<dbReference type="InterPro" id="IPR018165">
    <property type="entry name" value="Ala-tRNA-synth_IIc_core"/>
</dbReference>
<dbReference type="EC" id="6.1.1.7" evidence="2"/>
<evidence type="ECO:0000256" key="5">
    <source>
        <dbReference type="ARBA" id="ARBA00022741"/>
    </source>
</evidence>
<dbReference type="GO" id="GO:0006419">
    <property type="term" value="P:alanyl-tRNA aminoacylation"/>
    <property type="evidence" value="ECO:0007669"/>
    <property type="project" value="InterPro"/>
</dbReference>
<evidence type="ECO:0000256" key="8">
    <source>
        <dbReference type="ARBA" id="ARBA00022917"/>
    </source>
</evidence>
<dbReference type="PROSITE" id="PS50860">
    <property type="entry name" value="AA_TRNA_LIGASE_II_ALA"/>
    <property type="match status" value="1"/>
</dbReference>
<dbReference type="GO" id="GO:0005829">
    <property type="term" value="C:cytosol"/>
    <property type="evidence" value="ECO:0007669"/>
    <property type="project" value="TreeGrafter"/>
</dbReference>
<evidence type="ECO:0000256" key="6">
    <source>
        <dbReference type="ARBA" id="ARBA00022840"/>
    </source>
</evidence>
<accession>X1PT43</accession>
<dbReference type="GO" id="GO:0005524">
    <property type="term" value="F:ATP binding"/>
    <property type="evidence" value="ECO:0007669"/>
    <property type="project" value="UniProtKB-KW"/>
</dbReference>
<dbReference type="GO" id="GO:0000049">
    <property type="term" value="F:tRNA binding"/>
    <property type="evidence" value="ECO:0007669"/>
    <property type="project" value="UniProtKB-KW"/>
</dbReference>
<feature type="domain" description="Alanyl-transfer RNA synthetases family profile" evidence="10">
    <location>
        <begin position="1"/>
        <end position="111"/>
    </location>
</feature>
<proteinExistence type="inferred from homology"/>
<reference evidence="11" key="1">
    <citation type="journal article" date="2014" name="Front. Microbiol.">
        <title>High frequency of phylogenetically diverse reductive dehalogenase-homologous genes in deep subseafloor sedimentary metagenomes.</title>
        <authorList>
            <person name="Kawai M."/>
            <person name="Futagami T."/>
            <person name="Toyoda A."/>
            <person name="Takaki Y."/>
            <person name="Nishi S."/>
            <person name="Hori S."/>
            <person name="Arai W."/>
            <person name="Tsubouchi T."/>
            <person name="Morono Y."/>
            <person name="Uchiyama I."/>
            <person name="Ito T."/>
            <person name="Fujiyama A."/>
            <person name="Inagaki F."/>
            <person name="Takami H."/>
        </authorList>
    </citation>
    <scope>NUCLEOTIDE SEQUENCE</scope>
    <source>
        <strain evidence="11">Expedition CK06-06</strain>
    </source>
</reference>
<dbReference type="SMART" id="SM00863">
    <property type="entry name" value="tRNA_SAD"/>
    <property type="match status" value="1"/>
</dbReference>
<dbReference type="SUPFAM" id="SSF55186">
    <property type="entry name" value="ThrRS/AlaRS common domain"/>
    <property type="match status" value="1"/>
</dbReference>
<dbReference type="Gene3D" id="3.10.310.40">
    <property type="match status" value="1"/>
</dbReference>
<dbReference type="InterPro" id="IPR012947">
    <property type="entry name" value="tRNA_SAD"/>
</dbReference>
<evidence type="ECO:0000256" key="7">
    <source>
        <dbReference type="ARBA" id="ARBA00022884"/>
    </source>
</evidence>
<dbReference type="InterPro" id="IPR050058">
    <property type="entry name" value="Ala-tRNA_ligase"/>
</dbReference>
<dbReference type="PANTHER" id="PTHR11777">
    <property type="entry name" value="ALANYL-TRNA SYNTHETASE"/>
    <property type="match status" value="1"/>
</dbReference>
<keyword evidence="8" id="KW-0648">Protein biosynthesis</keyword>
<dbReference type="EMBL" id="BARV01027129">
    <property type="protein sequence ID" value="GAI34029.1"/>
    <property type="molecule type" value="Genomic_DNA"/>
</dbReference>